<dbReference type="AlphaFoldDB" id="A0A8M1GVC9"/>
<evidence type="ECO:0000256" key="1">
    <source>
        <dbReference type="ARBA" id="ARBA00022723"/>
    </source>
</evidence>
<dbReference type="InterPro" id="IPR013087">
    <property type="entry name" value="Znf_C2H2_type"/>
</dbReference>
<accession>A0A8M1GVC9</accession>
<dbReference type="KEGG" id="umr:103679371"/>
<dbReference type="GO" id="GO:0008270">
    <property type="term" value="F:zinc ion binding"/>
    <property type="evidence" value="ECO:0007669"/>
    <property type="project" value="UniProtKB-KW"/>
</dbReference>
<dbReference type="OrthoDB" id="9803015at2759"/>
<dbReference type="Gene3D" id="6.10.140.140">
    <property type="match status" value="1"/>
</dbReference>
<dbReference type="Pfam" id="PF01352">
    <property type="entry name" value="KRAB"/>
    <property type="match status" value="1"/>
</dbReference>
<keyword evidence="3 5" id="KW-0863">Zinc-finger</keyword>
<dbReference type="PROSITE" id="PS50805">
    <property type="entry name" value="KRAB"/>
    <property type="match status" value="1"/>
</dbReference>
<name>A0A8M1GVC9_URSMA</name>
<evidence type="ECO:0000256" key="5">
    <source>
        <dbReference type="PROSITE-ProRule" id="PRU00042"/>
    </source>
</evidence>
<protein>
    <submittedName>
        <fullName evidence="9">Zinc finger protein 705D-like</fullName>
    </submittedName>
</protein>
<dbReference type="FunFam" id="3.30.160.60:FF:002343">
    <property type="entry name" value="Zinc finger protein 33A"/>
    <property type="match status" value="1"/>
</dbReference>
<dbReference type="InterPro" id="IPR050169">
    <property type="entry name" value="Krueppel_C2H2_ZnF"/>
</dbReference>
<keyword evidence="1" id="KW-0479">Metal-binding</keyword>
<evidence type="ECO:0000313" key="8">
    <source>
        <dbReference type="Proteomes" id="UP000261680"/>
    </source>
</evidence>
<keyword evidence="2" id="KW-0677">Repeat</keyword>
<evidence type="ECO:0000259" key="6">
    <source>
        <dbReference type="PROSITE" id="PS50157"/>
    </source>
</evidence>
<dbReference type="InterPro" id="IPR001909">
    <property type="entry name" value="KRAB"/>
</dbReference>
<dbReference type="SMART" id="SM00349">
    <property type="entry name" value="KRAB"/>
    <property type="match status" value="1"/>
</dbReference>
<dbReference type="GeneID" id="103679371"/>
<gene>
    <name evidence="9" type="primary">LOC103679371</name>
</gene>
<organism evidence="8 9">
    <name type="scientific">Ursus maritimus</name>
    <name type="common">Polar bear</name>
    <name type="synonym">Thalarctos maritimus</name>
    <dbReference type="NCBI Taxonomy" id="29073"/>
    <lineage>
        <taxon>Eukaryota</taxon>
        <taxon>Metazoa</taxon>
        <taxon>Chordata</taxon>
        <taxon>Craniata</taxon>
        <taxon>Vertebrata</taxon>
        <taxon>Euteleostomi</taxon>
        <taxon>Mammalia</taxon>
        <taxon>Eutheria</taxon>
        <taxon>Laurasiatheria</taxon>
        <taxon>Carnivora</taxon>
        <taxon>Caniformia</taxon>
        <taxon>Ursidae</taxon>
        <taxon>Ursus</taxon>
    </lineage>
</organism>
<feature type="domain" description="C2H2-type" evidence="6">
    <location>
        <begin position="239"/>
        <end position="266"/>
    </location>
</feature>
<evidence type="ECO:0000313" key="9">
    <source>
        <dbReference type="RefSeq" id="XP_040499115.1"/>
    </source>
</evidence>
<dbReference type="PANTHER" id="PTHR23232:SF136">
    <property type="entry name" value="KRAB DOMAIN-CONTAINING PROTEIN"/>
    <property type="match status" value="1"/>
</dbReference>
<evidence type="ECO:0000256" key="4">
    <source>
        <dbReference type="ARBA" id="ARBA00022833"/>
    </source>
</evidence>
<dbReference type="SUPFAM" id="SSF57667">
    <property type="entry name" value="beta-beta-alpha zinc fingers"/>
    <property type="match status" value="2"/>
</dbReference>
<evidence type="ECO:0000259" key="7">
    <source>
        <dbReference type="PROSITE" id="PS50805"/>
    </source>
</evidence>
<feature type="domain" description="C2H2-type" evidence="6">
    <location>
        <begin position="211"/>
        <end position="238"/>
    </location>
</feature>
<proteinExistence type="predicted"/>
<dbReference type="PANTHER" id="PTHR23232">
    <property type="entry name" value="KRAB DOMAIN C2H2 ZINC FINGER"/>
    <property type="match status" value="1"/>
</dbReference>
<sequence>MSGCSGETRGAGRAGGRDIRPRAEGLCVCRCRARLSSLKWVESVTFKDIAVDFTQEEWALLDTSQRKLYRDVMLENISHLVSVGYHLCKSDVISQLEQGVELWREGGGFLQGLNPDRKSGLKRQEDICRKDPSNCISMPLISFKQQRSHNGKDAYEYNENGEVFTYRSTVTQHMLTHVGGNPINVRNVGRNSARALSFLYTKGHILEEKLYKCSERGKYFIQKAIFYSHQRILTGEKPYKRKECGKGFHQSTQLYIHQRTHIGEKPY</sequence>
<feature type="domain" description="KRAB" evidence="7">
    <location>
        <begin position="44"/>
        <end position="115"/>
    </location>
</feature>
<evidence type="ECO:0000256" key="3">
    <source>
        <dbReference type="ARBA" id="ARBA00022771"/>
    </source>
</evidence>
<keyword evidence="4" id="KW-0862">Zinc</keyword>
<dbReference type="PROSITE" id="PS50157">
    <property type="entry name" value="ZINC_FINGER_C2H2_2"/>
    <property type="match status" value="2"/>
</dbReference>
<keyword evidence="8" id="KW-1185">Reference proteome</keyword>
<dbReference type="InterPro" id="IPR036236">
    <property type="entry name" value="Znf_C2H2_sf"/>
</dbReference>
<evidence type="ECO:0000256" key="2">
    <source>
        <dbReference type="ARBA" id="ARBA00022737"/>
    </source>
</evidence>
<reference evidence="9" key="1">
    <citation type="submission" date="2025-08" db="UniProtKB">
        <authorList>
            <consortium name="RefSeq"/>
        </authorList>
    </citation>
    <scope>IDENTIFICATION</scope>
    <source>
        <tissue evidence="9">Whole blood</tissue>
    </source>
</reference>
<dbReference type="RefSeq" id="XP_040499115.1">
    <property type="nucleotide sequence ID" value="XM_040643181.1"/>
</dbReference>
<dbReference type="GO" id="GO:0006355">
    <property type="term" value="P:regulation of DNA-templated transcription"/>
    <property type="evidence" value="ECO:0007669"/>
    <property type="project" value="InterPro"/>
</dbReference>
<dbReference type="SUPFAM" id="SSF109640">
    <property type="entry name" value="KRAB domain (Kruppel-associated box)"/>
    <property type="match status" value="1"/>
</dbReference>
<dbReference type="CDD" id="cd07765">
    <property type="entry name" value="KRAB_A-box"/>
    <property type="match status" value="1"/>
</dbReference>
<dbReference type="Gene3D" id="3.30.160.60">
    <property type="entry name" value="Classic Zinc Finger"/>
    <property type="match status" value="2"/>
</dbReference>
<dbReference type="Proteomes" id="UP000261680">
    <property type="component" value="Unplaced"/>
</dbReference>
<dbReference type="InterPro" id="IPR036051">
    <property type="entry name" value="KRAB_dom_sf"/>
</dbReference>